<evidence type="ECO:0000313" key="1">
    <source>
        <dbReference type="EMBL" id="QNU17245.1"/>
    </source>
</evidence>
<dbReference type="KEGG" id="gza:IC807_12530"/>
<sequence length="56" mass="6970">MLSFQQLPKSMKKTIRYILQDVQSLEKLERIEKTIHYYIQKRKKELKKNDSFKQIR</sequence>
<keyword evidence="2" id="KW-1185">Reference proteome</keyword>
<dbReference type="AlphaFoldDB" id="A0A7H1RSK6"/>
<gene>
    <name evidence="1" type="ORF">IC807_12530</name>
</gene>
<proteinExistence type="predicted"/>
<accession>A0A7H1RSK6</accession>
<evidence type="ECO:0000313" key="2">
    <source>
        <dbReference type="Proteomes" id="UP000516388"/>
    </source>
</evidence>
<organism evidence="1 2">
    <name type="scientific">Geobacillus zalihae</name>
    <dbReference type="NCBI Taxonomy" id="213419"/>
    <lineage>
        <taxon>Bacteria</taxon>
        <taxon>Bacillati</taxon>
        <taxon>Bacillota</taxon>
        <taxon>Bacilli</taxon>
        <taxon>Bacillales</taxon>
        <taxon>Anoxybacillaceae</taxon>
        <taxon>Geobacillus</taxon>
    </lineage>
</organism>
<dbReference type="EMBL" id="CP061470">
    <property type="protein sequence ID" value="QNU17245.1"/>
    <property type="molecule type" value="Genomic_DNA"/>
</dbReference>
<dbReference type="RefSeq" id="WP_020754179.1">
    <property type="nucleotide sequence ID" value="NZ_CP061470.1"/>
</dbReference>
<protein>
    <submittedName>
        <fullName evidence="1">LytR family transcriptional regulator</fullName>
    </submittedName>
</protein>
<dbReference type="Proteomes" id="UP000516388">
    <property type="component" value="Chromosome"/>
</dbReference>
<name>A0A7H1RSK6_9BACL</name>
<reference evidence="1 2" key="1">
    <citation type="submission" date="2020-09" db="EMBL/GenBank/DDBJ databases">
        <title>Complete Geobacillus genomes through the use of hybrid genome assembly.</title>
        <authorList>
            <person name="Vera D.L."/>
            <person name="Venkateswaran K."/>
            <person name="Singh N.K."/>
            <person name="Landry K."/>
        </authorList>
    </citation>
    <scope>NUCLEOTIDE SEQUENCE [LARGE SCALE GENOMIC DNA]</scope>
    <source>
        <strain evidence="1 2">SURF-189</strain>
    </source>
</reference>